<protein>
    <submittedName>
        <fullName evidence="1">Uncharacterized protein</fullName>
    </submittedName>
</protein>
<dbReference type="AlphaFoldDB" id="A0A930Y4Y7"/>
<sequence length="80" mass="9506">MQKLEQLDVTNKPTQEKKLKNQWIGKTLNQALNQPLLDKKQTLKLPFSVEIDTISAKNWLYRQQNAKENSYWSRNSVNWC</sequence>
<organism evidence="1">
    <name type="scientific">Gallibacterium anatis</name>
    <dbReference type="NCBI Taxonomy" id="750"/>
    <lineage>
        <taxon>Bacteria</taxon>
        <taxon>Pseudomonadati</taxon>
        <taxon>Pseudomonadota</taxon>
        <taxon>Gammaproteobacteria</taxon>
        <taxon>Pasteurellales</taxon>
        <taxon>Pasteurellaceae</taxon>
        <taxon>Gallibacterium</taxon>
    </lineage>
</organism>
<name>A0A930Y4Y7_9PAST</name>
<dbReference type="EMBL" id="JADION010000009">
    <property type="protein sequence ID" value="MBF4102426.1"/>
    <property type="molecule type" value="Genomic_DNA"/>
</dbReference>
<reference evidence="1" key="1">
    <citation type="submission" date="2020-11" db="EMBL/GenBank/DDBJ databases">
        <title>Gallibacterium anatis 1637, full genome, WGS.</title>
        <authorList>
            <person name="Laishevtcev A.I."/>
            <person name="Yakimova E.A."/>
            <person name="Petkovich D."/>
            <person name="Stepanova T.V."/>
            <person name="Kalendr R.S."/>
            <person name="Rubalsky E.O."/>
            <person name="Zulkarneev E.R."/>
            <person name="Aleshkin A.V."/>
        </authorList>
    </citation>
    <scope>NUCLEOTIDE SEQUENCE</scope>
    <source>
        <strain evidence="1">1637</strain>
    </source>
</reference>
<proteinExistence type="predicted"/>
<accession>A0A930Y4Y7</accession>
<gene>
    <name evidence="1" type="ORF">INT80_04550</name>
</gene>
<comment type="caution">
    <text evidence="1">The sequence shown here is derived from an EMBL/GenBank/DDBJ whole genome shotgun (WGS) entry which is preliminary data.</text>
</comment>
<evidence type="ECO:0000313" key="1">
    <source>
        <dbReference type="EMBL" id="MBF4102426.1"/>
    </source>
</evidence>